<dbReference type="EMBL" id="JANPWB010000012">
    <property type="protein sequence ID" value="KAJ1119481.1"/>
    <property type="molecule type" value="Genomic_DNA"/>
</dbReference>
<accession>A0AAV7NTQ3</accession>
<feature type="domain" description="CUB" evidence="9">
    <location>
        <begin position="145"/>
        <end position="253"/>
    </location>
</feature>
<evidence type="ECO:0000256" key="7">
    <source>
        <dbReference type="PROSITE-ProRule" id="PRU00124"/>
    </source>
</evidence>
<feature type="domain" description="SRCR" evidence="12">
    <location>
        <begin position="598"/>
        <end position="642"/>
    </location>
</feature>
<reference evidence="13" key="1">
    <citation type="journal article" date="2022" name="bioRxiv">
        <title>Sequencing and chromosome-scale assembly of the giantPleurodeles waltlgenome.</title>
        <authorList>
            <person name="Brown T."/>
            <person name="Elewa A."/>
            <person name="Iarovenko S."/>
            <person name="Subramanian E."/>
            <person name="Araus A.J."/>
            <person name="Petzold A."/>
            <person name="Susuki M."/>
            <person name="Suzuki K.-i.T."/>
            <person name="Hayashi T."/>
            <person name="Toyoda A."/>
            <person name="Oliveira C."/>
            <person name="Osipova E."/>
            <person name="Leigh N.D."/>
            <person name="Simon A."/>
            <person name="Yun M.H."/>
        </authorList>
    </citation>
    <scope>NUCLEOTIDE SEQUENCE</scope>
    <source>
        <strain evidence="13">20211129_DDA</strain>
        <tissue evidence="13">Liver</tissue>
    </source>
</reference>
<evidence type="ECO:0000313" key="13">
    <source>
        <dbReference type="EMBL" id="KAJ1119481.1"/>
    </source>
</evidence>
<dbReference type="PROSITE" id="PS01209">
    <property type="entry name" value="LDLRA_1"/>
    <property type="match status" value="2"/>
</dbReference>
<dbReference type="PANTHER" id="PTHR24251:SF52">
    <property type="entry name" value="CUB DOMAIN-CONTAINING PROTEIN"/>
    <property type="match status" value="1"/>
</dbReference>
<comment type="caution">
    <text evidence="13">The sequence shown here is derived from an EMBL/GenBank/DDBJ whole genome shotgun (WGS) entry which is preliminary data.</text>
</comment>
<evidence type="ECO:0000313" key="14">
    <source>
        <dbReference type="Proteomes" id="UP001066276"/>
    </source>
</evidence>
<dbReference type="InterPro" id="IPR000082">
    <property type="entry name" value="SEA_dom"/>
</dbReference>
<dbReference type="InterPro" id="IPR001190">
    <property type="entry name" value="SRCR"/>
</dbReference>
<dbReference type="Proteomes" id="UP001066276">
    <property type="component" value="Chromosome 8"/>
</dbReference>
<keyword evidence="5" id="KW-0720">Serine protease</keyword>
<dbReference type="FunFam" id="2.60.120.200:FF:000128">
    <property type="entry name" value="enteropeptidase isoform X2"/>
    <property type="match status" value="1"/>
</dbReference>
<dbReference type="SMART" id="SM00042">
    <property type="entry name" value="CUB"/>
    <property type="match status" value="2"/>
</dbReference>
<evidence type="ECO:0000256" key="5">
    <source>
        <dbReference type="ARBA" id="ARBA00022825"/>
    </source>
</evidence>
<feature type="domain" description="MAM" evidence="11">
    <location>
        <begin position="264"/>
        <end position="422"/>
    </location>
</feature>
<evidence type="ECO:0000256" key="3">
    <source>
        <dbReference type="ARBA" id="ARBA00022737"/>
    </source>
</evidence>
<keyword evidence="3" id="KW-0677">Repeat</keyword>
<dbReference type="SUPFAM" id="SSF49854">
    <property type="entry name" value="Spermadhesin, CUB domain"/>
    <property type="match status" value="2"/>
</dbReference>
<dbReference type="GO" id="GO:0008236">
    <property type="term" value="F:serine-type peptidase activity"/>
    <property type="evidence" value="ECO:0007669"/>
    <property type="project" value="UniProtKB-KW"/>
</dbReference>
<keyword evidence="4" id="KW-0378">Hydrolase</keyword>
<evidence type="ECO:0000256" key="1">
    <source>
        <dbReference type="ARBA" id="ARBA00009931"/>
    </source>
</evidence>
<evidence type="ECO:0000259" key="12">
    <source>
        <dbReference type="PROSITE" id="PS50287"/>
    </source>
</evidence>
<dbReference type="FunFam" id="2.60.120.290:FF:000005">
    <property type="entry name" value="Procollagen C-endopeptidase enhancer 1"/>
    <property type="match status" value="1"/>
</dbReference>
<dbReference type="Pfam" id="PF00431">
    <property type="entry name" value="CUB"/>
    <property type="match status" value="2"/>
</dbReference>
<keyword evidence="2" id="KW-0645">Protease</keyword>
<keyword evidence="14" id="KW-1185">Reference proteome</keyword>
<dbReference type="SUPFAM" id="SSF56487">
    <property type="entry name" value="SRCR-like"/>
    <property type="match status" value="1"/>
</dbReference>
<feature type="domain" description="SEA" evidence="10">
    <location>
        <begin position="1"/>
        <end position="77"/>
    </location>
</feature>
<evidence type="ECO:0000259" key="11">
    <source>
        <dbReference type="PROSITE" id="PS50060"/>
    </source>
</evidence>
<dbReference type="PROSITE" id="PS01180">
    <property type="entry name" value="CUB"/>
    <property type="match status" value="2"/>
</dbReference>
<keyword evidence="6 7" id="KW-1015">Disulfide bond</keyword>
<organism evidence="13 14">
    <name type="scientific">Pleurodeles waltl</name>
    <name type="common">Iberian ribbed newt</name>
    <dbReference type="NCBI Taxonomy" id="8319"/>
    <lineage>
        <taxon>Eukaryota</taxon>
        <taxon>Metazoa</taxon>
        <taxon>Chordata</taxon>
        <taxon>Craniata</taxon>
        <taxon>Vertebrata</taxon>
        <taxon>Euteleostomi</taxon>
        <taxon>Amphibia</taxon>
        <taxon>Batrachia</taxon>
        <taxon>Caudata</taxon>
        <taxon>Salamandroidea</taxon>
        <taxon>Salamandridae</taxon>
        <taxon>Pleurodelinae</taxon>
        <taxon>Pleurodeles</taxon>
    </lineage>
</organism>
<dbReference type="Pfam" id="PF00057">
    <property type="entry name" value="Ldl_recept_a"/>
    <property type="match status" value="1"/>
</dbReference>
<name>A0AAV7NTQ3_PLEWA</name>
<dbReference type="InterPro" id="IPR002172">
    <property type="entry name" value="LDrepeatLR_classA_rpt"/>
</dbReference>
<evidence type="ECO:0000256" key="2">
    <source>
        <dbReference type="ARBA" id="ARBA00022670"/>
    </source>
</evidence>
<dbReference type="Pfam" id="PF00629">
    <property type="entry name" value="MAM"/>
    <property type="match status" value="1"/>
</dbReference>
<evidence type="ECO:0000256" key="8">
    <source>
        <dbReference type="PROSITE-ProRule" id="PRU00196"/>
    </source>
</evidence>
<dbReference type="InterPro" id="IPR013320">
    <property type="entry name" value="ConA-like_dom_sf"/>
</dbReference>
<feature type="disulfide bond" evidence="7">
    <location>
        <begin position="563"/>
        <end position="575"/>
    </location>
</feature>
<comment type="caution">
    <text evidence="8">Lacks conserved residue(s) required for the propagation of feature annotation.</text>
</comment>
<feature type="domain" description="CUB" evidence="9">
    <location>
        <begin position="444"/>
        <end position="554"/>
    </location>
</feature>
<dbReference type="PROSITE" id="PS50060">
    <property type="entry name" value="MAM_2"/>
    <property type="match status" value="1"/>
</dbReference>
<dbReference type="SMART" id="SM00137">
    <property type="entry name" value="MAM"/>
    <property type="match status" value="1"/>
</dbReference>
<dbReference type="GO" id="GO:0006508">
    <property type="term" value="P:proteolysis"/>
    <property type="evidence" value="ECO:0007669"/>
    <property type="project" value="UniProtKB-KW"/>
</dbReference>
<dbReference type="PROSITE" id="PS50024">
    <property type="entry name" value="SEA"/>
    <property type="match status" value="1"/>
</dbReference>
<feature type="non-terminal residue" evidence="13">
    <location>
        <position position="1"/>
    </location>
</feature>
<dbReference type="AlphaFoldDB" id="A0AAV7NTQ3"/>
<dbReference type="InterPro" id="IPR035914">
    <property type="entry name" value="Sperma_CUB_dom_sf"/>
</dbReference>
<dbReference type="InterPro" id="IPR000998">
    <property type="entry name" value="MAM_dom"/>
</dbReference>
<protein>
    <recommendedName>
        <fullName evidence="15">Enteropeptidase</fullName>
    </recommendedName>
</protein>
<evidence type="ECO:0000256" key="4">
    <source>
        <dbReference type="ARBA" id="ARBA00022801"/>
    </source>
</evidence>
<dbReference type="InterPro" id="IPR000859">
    <property type="entry name" value="CUB_dom"/>
</dbReference>
<dbReference type="Gene3D" id="4.10.400.10">
    <property type="entry name" value="Low-density Lipoprotein Receptor"/>
    <property type="match status" value="2"/>
</dbReference>
<evidence type="ECO:0000259" key="9">
    <source>
        <dbReference type="PROSITE" id="PS01180"/>
    </source>
</evidence>
<dbReference type="CDD" id="cd00041">
    <property type="entry name" value="CUB"/>
    <property type="match status" value="2"/>
</dbReference>
<dbReference type="PROSITE" id="PS50068">
    <property type="entry name" value="LDLRA_2"/>
    <property type="match status" value="2"/>
</dbReference>
<dbReference type="SMART" id="SM00192">
    <property type="entry name" value="LDLa"/>
    <property type="match status" value="2"/>
</dbReference>
<evidence type="ECO:0000256" key="6">
    <source>
        <dbReference type="ARBA" id="ARBA00023157"/>
    </source>
</evidence>
<dbReference type="SUPFAM" id="SSF57424">
    <property type="entry name" value="LDL receptor-like module"/>
    <property type="match status" value="2"/>
</dbReference>
<dbReference type="GO" id="GO:0016020">
    <property type="term" value="C:membrane"/>
    <property type="evidence" value="ECO:0007669"/>
    <property type="project" value="InterPro"/>
</dbReference>
<feature type="disulfide bond" evidence="7">
    <location>
        <begin position="582"/>
        <end position="597"/>
    </location>
</feature>
<evidence type="ECO:0000259" key="10">
    <source>
        <dbReference type="PROSITE" id="PS50024"/>
    </source>
</evidence>
<feature type="disulfide bond" evidence="7">
    <location>
        <begin position="570"/>
        <end position="588"/>
    </location>
</feature>
<dbReference type="Gene3D" id="2.60.120.290">
    <property type="entry name" value="Spermadhesin, CUB domain"/>
    <property type="match status" value="2"/>
</dbReference>
<dbReference type="PANTHER" id="PTHR24251">
    <property type="entry name" value="OVOCHYMASE-RELATED"/>
    <property type="match status" value="1"/>
</dbReference>
<evidence type="ECO:0008006" key="15">
    <source>
        <dbReference type="Google" id="ProtNLM"/>
    </source>
</evidence>
<comment type="similarity">
    <text evidence="1">Belongs to the DMBT1 family.</text>
</comment>
<dbReference type="InterPro" id="IPR036772">
    <property type="entry name" value="SRCR-like_dom_sf"/>
</dbReference>
<dbReference type="InterPro" id="IPR036055">
    <property type="entry name" value="LDL_receptor-like_sf"/>
</dbReference>
<dbReference type="CDD" id="cd06263">
    <property type="entry name" value="MAM"/>
    <property type="match status" value="1"/>
</dbReference>
<dbReference type="InterPro" id="IPR023415">
    <property type="entry name" value="LDLR_class-A_CS"/>
</dbReference>
<dbReference type="CDD" id="cd00112">
    <property type="entry name" value="LDLa"/>
    <property type="match status" value="2"/>
</dbReference>
<dbReference type="PROSITE" id="PS50287">
    <property type="entry name" value="SRCR_2"/>
    <property type="match status" value="1"/>
</dbReference>
<sequence length="702" mass="78173">IYEIFQETNLINEFKNSAVLEFRNGSVTVIFNLFFVQLIPIANIKNAMVLGIEANKSDLLQTFQIDMKSIEITVPEVMTTTAAFTFPASTEFTSKSTLTTSVPCPTLHRACADAITCILQASFCDGVADCPDSSDENEKTCATTCDNQFLLTGLSGSFQSSNYNKPQDTRKVCRWIIRVKDGFSIKINFTSFNVPYYSSTLYLYEGIGKNKTLRASLSDNNPGTVRIFTNQATAEFITDASTNYSFQAMYTVFTTSDISNEEKIDCNFENGFCYWIQDLNEDGEWERFNGPSYPPTAGPIFDHTLGNESGYYISTPIGLGSGKRVRLYSLPLAPTTEASCLSFWYHMYGLNVYRFSVNITTGSNVESIVFQKEGNYGNNWNFGQVTLNITSNLTVAFDAFTNGYTSDIALDDIALMQGRCNESVYPEPTLVPTIPTTTLLPTDCGGPRELWESNGTFSSMNYPQMYPNLAFCVWHLIADAGKNIQLHFQAFDLENIYDVVEVRDGKGDNALFLGVYTGRSKIEDVYSTSNQMTVYFITDRSGTRAGFLANFTTGYHLGMPEPCPSNNSRCVSGECIPNVKICDAHQDCKDGTDESECVRLLHGSSSINGIIQFKVKNDWYNTCADFWSEQISNEVCQQLGLGHLLCLSLILEAGAVVGTVNNREYAAARFDIISTDEMYLTKTNVSLPTAYKAFWSTIDRFE</sequence>
<gene>
    <name evidence="13" type="ORF">NDU88_007666</name>
</gene>
<dbReference type="Gene3D" id="2.60.120.200">
    <property type="match status" value="1"/>
</dbReference>
<proteinExistence type="inferred from homology"/>
<dbReference type="FunFam" id="2.60.120.290:FF:000043">
    <property type="entry name" value="Enteropeptidase"/>
    <property type="match status" value="1"/>
</dbReference>
<dbReference type="PRINTS" id="PR00261">
    <property type="entry name" value="LDLRECEPTOR"/>
</dbReference>
<dbReference type="SUPFAM" id="SSF49899">
    <property type="entry name" value="Concanavalin A-like lectins/glucanases"/>
    <property type="match status" value="1"/>
</dbReference>
<dbReference type="Gene3D" id="3.10.250.10">
    <property type="entry name" value="SRCR-like domain"/>
    <property type="match status" value="1"/>
</dbReference>